<protein>
    <recommendedName>
        <fullName evidence="3">Peptidase S1 domain-containing protein</fullName>
    </recommendedName>
</protein>
<gene>
    <name evidence="4" type="ORF">AKO1_007685</name>
</gene>
<dbReference type="PRINTS" id="PR00722">
    <property type="entry name" value="CHYMOTRYPSIN"/>
</dbReference>
<dbReference type="InterPro" id="IPR009003">
    <property type="entry name" value="Peptidase_S1_PA"/>
</dbReference>
<keyword evidence="5" id="KW-1185">Reference proteome</keyword>
<feature type="domain" description="Peptidase S1" evidence="3">
    <location>
        <begin position="25"/>
        <end position="121"/>
    </location>
</feature>
<feature type="signal peptide" evidence="2">
    <location>
        <begin position="1"/>
        <end position="16"/>
    </location>
</feature>
<dbReference type="InterPro" id="IPR043504">
    <property type="entry name" value="Peptidase_S1_PA_chymotrypsin"/>
</dbReference>
<evidence type="ECO:0000313" key="4">
    <source>
        <dbReference type="EMBL" id="KAL0479435.1"/>
    </source>
</evidence>
<dbReference type="AlphaFoldDB" id="A0AAW2YQE8"/>
<dbReference type="FunFam" id="2.40.10.10:FF:000068">
    <property type="entry name" value="transmembrane protease serine 2"/>
    <property type="match status" value="1"/>
</dbReference>
<evidence type="ECO:0000313" key="5">
    <source>
        <dbReference type="Proteomes" id="UP001431209"/>
    </source>
</evidence>
<dbReference type="PANTHER" id="PTHR24252:SF7">
    <property type="entry name" value="HYALIN"/>
    <property type="match status" value="1"/>
</dbReference>
<keyword evidence="2" id="KW-0732">Signal</keyword>
<keyword evidence="1" id="KW-1015">Disulfide bond</keyword>
<dbReference type="EMBL" id="JAOPGA020000556">
    <property type="protein sequence ID" value="KAL0479435.1"/>
    <property type="molecule type" value="Genomic_DNA"/>
</dbReference>
<dbReference type="Gene3D" id="2.40.10.10">
    <property type="entry name" value="Trypsin-like serine proteases"/>
    <property type="match status" value="1"/>
</dbReference>
<sequence length="121" mass="13272">MLPVLILLVCAISAEPTLYQRKANIAGGKPASLGQFPHQVFLEMDNEFDCGGALITSRHVLTAAHCFSLGAKEIKVTFGVVNIKDVPSKNVAYASHFTYHQYHSRPKLTHDIAVVQLPTRT</sequence>
<dbReference type="PROSITE" id="PS00134">
    <property type="entry name" value="TRYPSIN_HIS"/>
    <property type="match status" value="1"/>
</dbReference>
<evidence type="ECO:0000259" key="3">
    <source>
        <dbReference type="PROSITE" id="PS50240"/>
    </source>
</evidence>
<name>A0AAW2YQE8_9EUKA</name>
<dbReference type="Pfam" id="PF00089">
    <property type="entry name" value="Trypsin"/>
    <property type="match status" value="1"/>
</dbReference>
<dbReference type="PANTHER" id="PTHR24252">
    <property type="entry name" value="ACROSIN-RELATED"/>
    <property type="match status" value="1"/>
</dbReference>
<dbReference type="Proteomes" id="UP001431209">
    <property type="component" value="Unassembled WGS sequence"/>
</dbReference>
<dbReference type="SUPFAM" id="SSF50494">
    <property type="entry name" value="Trypsin-like serine proteases"/>
    <property type="match status" value="1"/>
</dbReference>
<dbReference type="InterPro" id="IPR018114">
    <property type="entry name" value="TRYPSIN_HIS"/>
</dbReference>
<proteinExistence type="predicted"/>
<dbReference type="GO" id="GO:0004252">
    <property type="term" value="F:serine-type endopeptidase activity"/>
    <property type="evidence" value="ECO:0007669"/>
    <property type="project" value="InterPro"/>
</dbReference>
<reference evidence="4 5" key="1">
    <citation type="submission" date="2024-03" db="EMBL/GenBank/DDBJ databases">
        <title>The Acrasis kona genome and developmental transcriptomes reveal deep origins of eukaryotic multicellular pathways.</title>
        <authorList>
            <person name="Sheikh S."/>
            <person name="Fu C.-J."/>
            <person name="Brown M.W."/>
            <person name="Baldauf S.L."/>
        </authorList>
    </citation>
    <scope>NUCLEOTIDE SEQUENCE [LARGE SCALE GENOMIC DNA]</scope>
    <source>
        <strain evidence="4 5">ATCC MYA-3509</strain>
    </source>
</reference>
<accession>A0AAW2YQE8</accession>
<dbReference type="InterPro" id="IPR001314">
    <property type="entry name" value="Peptidase_S1A"/>
</dbReference>
<feature type="chain" id="PRO_5043498177" description="Peptidase S1 domain-containing protein" evidence="2">
    <location>
        <begin position="17"/>
        <end position="121"/>
    </location>
</feature>
<dbReference type="PROSITE" id="PS50240">
    <property type="entry name" value="TRYPSIN_DOM"/>
    <property type="match status" value="1"/>
</dbReference>
<dbReference type="InterPro" id="IPR001254">
    <property type="entry name" value="Trypsin_dom"/>
</dbReference>
<organism evidence="4 5">
    <name type="scientific">Acrasis kona</name>
    <dbReference type="NCBI Taxonomy" id="1008807"/>
    <lineage>
        <taxon>Eukaryota</taxon>
        <taxon>Discoba</taxon>
        <taxon>Heterolobosea</taxon>
        <taxon>Tetramitia</taxon>
        <taxon>Eutetramitia</taxon>
        <taxon>Acrasidae</taxon>
        <taxon>Acrasis</taxon>
    </lineage>
</organism>
<comment type="caution">
    <text evidence="4">The sequence shown here is derived from an EMBL/GenBank/DDBJ whole genome shotgun (WGS) entry which is preliminary data.</text>
</comment>
<evidence type="ECO:0000256" key="2">
    <source>
        <dbReference type="SAM" id="SignalP"/>
    </source>
</evidence>
<evidence type="ECO:0000256" key="1">
    <source>
        <dbReference type="ARBA" id="ARBA00023157"/>
    </source>
</evidence>
<dbReference type="GO" id="GO:0006508">
    <property type="term" value="P:proteolysis"/>
    <property type="evidence" value="ECO:0007669"/>
    <property type="project" value="InterPro"/>
</dbReference>